<dbReference type="Gene3D" id="3.40.630.10">
    <property type="entry name" value="Zn peptidases"/>
    <property type="match status" value="1"/>
</dbReference>
<dbReference type="Proteomes" id="UP000749293">
    <property type="component" value="Unassembled WGS sequence"/>
</dbReference>
<evidence type="ECO:0000256" key="3">
    <source>
        <dbReference type="ARBA" id="ARBA00022723"/>
    </source>
</evidence>
<dbReference type="Gene3D" id="3.30.70.360">
    <property type="match status" value="1"/>
</dbReference>
<dbReference type="PANTHER" id="PTHR43808">
    <property type="entry name" value="ACETYLORNITHINE DEACETYLASE"/>
    <property type="match status" value="1"/>
</dbReference>
<dbReference type="PROSITE" id="PS00759">
    <property type="entry name" value="ARGE_DAPE_CPG2_2"/>
    <property type="match status" value="1"/>
</dbReference>
<comment type="similarity">
    <text evidence="2">Belongs to the peptidase M20A family.</text>
</comment>
<dbReference type="GO" id="GO:0046872">
    <property type="term" value="F:metal ion binding"/>
    <property type="evidence" value="ECO:0007669"/>
    <property type="project" value="UniProtKB-KW"/>
</dbReference>
<keyword evidence="5" id="KW-0862">Zinc</keyword>
<sequence length="419" mass="45276">MRPPSVWYSLLCACQAVCAEEQTRLGKGQLQQHGPSDSSSSSPPSFRSELLDLHRSLVEIESISGREYDVGSWLSEYLSSKGWTSTVQFVPPREGTPPGAQRMNVMAWPDDNDGTPDPKVLLTSHIDTVPPFIAYSIDEGEVTRDTRIYGRGSVDAKASVAAMIVAVDELLEKDEINPQDVMVLFVVGEEVSGDGMRWFNDSLDSFDRRPEFDAVIFGEPTESKLACGHKGGLVCHIEARGTAGHSGYPWLAKSANELIMRALVKVLDTDLGSSEQFGNTTINIGRLDGGVANNVIPARATAGIMGRVALGPQATGGEVVRKRLQAVLDEVDDEAFTLDCPQGYGLVETNCDVDGFDSIVVNYGTDIPHLEGEHTRYLYGPGTILVAHAANENITVGDLETAVVDYQKLVLNALGNYTA</sequence>
<dbReference type="GO" id="GO:0016787">
    <property type="term" value="F:hydrolase activity"/>
    <property type="evidence" value="ECO:0007669"/>
    <property type="project" value="UniProtKB-KW"/>
</dbReference>
<dbReference type="Pfam" id="PF01546">
    <property type="entry name" value="Peptidase_M20"/>
    <property type="match status" value="1"/>
</dbReference>
<dbReference type="InterPro" id="IPR050072">
    <property type="entry name" value="Peptidase_M20A"/>
</dbReference>
<comment type="cofactor">
    <cofactor evidence="1">
        <name>Zn(2+)</name>
        <dbReference type="ChEBI" id="CHEBI:29105"/>
    </cofactor>
</comment>
<gene>
    <name evidence="9" type="ORF">GMORB2_0755</name>
</gene>
<keyword evidence="4" id="KW-0378">Hydrolase</keyword>
<dbReference type="InterPro" id="IPR036264">
    <property type="entry name" value="Bact_exopeptidase_dim_dom"/>
</dbReference>
<dbReference type="RefSeq" id="XP_035325669.1">
    <property type="nucleotide sequence ID" value="XM_035462739.1"/>
</dbReference>
<evidence type="ECO:0000256" key="5">
    <source>
        <dbReference type="ARBA" id="ARBA00022833"/>
    </source>
</evidence>
<feature type="region of interest" description="Disordered" evidence="6">
    <location>
        <begin position="28"/>
        <end position="47"/>
    </location>
</feature>
<dbReference type="GeneID" id="55966985"/>
<evidence type="ECO:0000256" key="6">
    <source>
        <dbReference type="SAM" id="MobiDB-lite"/>
    </source>
</evidence>
<evidence type="ECO:0000256" key="7">
    <source>
        <dbReference type="SAM" id="SignalP"/>
    </source>
</evidence>
<accession>A0A9P4Z2K4</accession>
<feature type="chain" id="PRO_5040447672" evidence="7">
    <location>
        <begin position="20"/>
        <end position="419"/>
    </location>
</feature>
<dbReference type="InterPro" id="IPR002933">
    <property type="entry name" value="Peptidase_M20"/>
</dbReference>
<evidence type="ECO:0000313" key="10">
    <source>
        <dbReference type="Proteomes" id="UP000749293"/>
    </source>
</evidence>
<dbReference type="PANTHER" id="PTHR43808:SF30">
    <property type="entry name" value="ACETYLORNITHINE DEACETYLASE"/>
    <property type="match status" value="1"/>
</dbReference>
<protein>
    <submittedName>
        <fullName evidence="9">Acetylornithine deacetylase</fullName>
    </submittedName>
</protein>
<keyword evidence="7" id="KW-0732">Signal</keyword>
<feature type="compositionally biased region" description="Low complexity" evidence="6">
    <location>
        <begin position="35"/>
        <end position="45"/>
    </location>
</feature>
<feature type="domain" description="Peptidase M20 dimerisation" evidence="8">
    <location>
        <begin position="228"/>
        <end position="329"/>
    </location>
</feature>
<evidence type="ECO:0000256" key="2">
    <source>
        <dbReference type="ARBA" id="ARBA00006247"/>
    </source>
</evidence>
<dbReference type="InterPro" id="IPR011650">
    <property type="entry name" value="Peptidase_M20_dimer"/>
</dbReference>
<name>A0A9P4Z2K4_9HYPO</name>
<evidence type="ECO:0000259" key="8">
    <source>
        <dbReference type="Pfam" id="PF07687"/>
    </source>
</evidence>
<dbReference type="CDD" id="cd05652">
    <property type="entry name" value="M20_ArgE_DapE-like_fungal"/>
    <property type="match status" value="1"/>
</dbReference>
<comment type="caution">
    <text evidence="9">The sequence shown here is derived from an EMBL/GenBank/DDBJ whole genome shotgun (WGS) entry which is preliminary data.</text>
</comment>
<dbReference type="PROSITE" id="PS00758">
    <property type="entry name" value="ARGE_DAPE_CPG2_1"/>
    <property type="match status" value="1"/>
</dbReference>
<evidence type="ECO:0000256" key="4">
    <source>
        <dbReference type="ARBA" id="ARBA00022801"/>
    </source>
</evidence>
<keyword evidence="3" id="KW-0479">Metal-binding</keyword>
<dbReference type="InterPro" id="IPR001261">
    <property type="entry name" value="ArgE/DapE_CS"/>
</dbReference>
<keyword evidence="10" id="KW-1185">Reference proteome</keyword>
<reference evidence="9" key="1">
    <citation type="submission" date="2020-03" db="EMBL/GenBank/DDBJ databases">
        <title>Site-based positive gene gene selection in Geosmithia morbida across the United States reveals a broad range of putative effectors and factors for local host and environmental adapation.</title>
        <authorList>
            <person name="Onufrak A."/>
            <person name="Murdoch R.W."/>
            <person name="Gazis R."/>
            <person name="Huff M."/>
            <person name="Staton M."/>
            <person name="Klingeman W."/>
            <person name="Hadziabdic D."/>
        </authorList>
    </citation>
    <scope>NUCLEOTIDE SEQUENCE</scope>
    <source>
        <strain evidence="9">1262</strain>
    </source>
</reference>
<evidence type="ECO:0000256" key="1">
    <source>
        <dbReference type="ARBA" id="ARBA00001947"/>
    </source>
</evidence>
<proteinExistence type="inferred from homology"/>
<dbReference type="Pfam" id="PF07687">
    <property type="entry name" value="M20_dimer"/>
    <property type="match status" value="1"/>
</dbReference>
<dbReference type="EMBL" id="JAANYQ010000001">
    <property type="protein sequence ID" value="KAF4127017.1"/>
    <property type="molecule type" value="Genomic_DNA"/>
</dbReference>
<dbReference type="SUPFAM" id="SSF53187">
    <property type="entry name" value="Zn-dependent exopeptidases"/>
    <property type="match status" value="1"/>
</dbReference>
<feature type="signal peptide" evidence="7">
    <location>
        <begin position="1"/>
        <end position="19"/>
    </location>
</feature>
<dbReference type="SUPFAM" id="SSF55031">
    <property type="entry name" value="Bacterial exopeptidase dimerisation domain"/>
    <property type="match status" value="1"/>
</dbReference>
<evidence type="ECO:0000313" key="9">
    <source>
        <dbReference type="EMBL" id="KAF4127017.1"/>
    </source>
</evidence>
<organism evidence="9 10">
    <name type="scientific">Geosmithia morbida</name>
    <dbReference type="NCBI Taxonomy" id="1094350"/>
    <lineage>
        <taxon>Eukaryota</taxon>
        <taxon>Fungi</taxon>
        <taxon>Dikarya</taxon>
        <taxon>Ascomycota</taxon>
        <taxon>Pezizomycotina</taxon>
        <taxon>Sordariomycetes</taxon>
        <taxon>Hypocreomycetidae</taxon>
        <taxon>Hypocreales</taxon>
        <taxon>Bionectriaceae</taxon>
        <taxon>Geosmithia</taxon>
    </lineage>
</organism>
<dbReference type="OrthoDB" id="3064516at2759"/>
<dbReference type="AlphaFoldDB" id="A0A9P4Z2K4"/>